<feature type="transmembrane region" description="Helical" evidence="6">
    <location>
        <begin position="54"/>
        <end position="74"/>
    </location>
</feature>
<feature type="region of interest" description="Disordered" evidence="7">
    <location>
        <begin position="334"/>
        <end position="398"/>
    </location>
</feature>
<evidence type="ECO:0000313" key="8">
    <source>
        <dbReference type="EMBL" id="QDZ13750.1"/>
    </source>
</evidence>
<comment type="similarity">
    <text evidence="2 6">Belongs to the SURF1 family.</text>
</comment>
<keyword evidence="5 6" id="KW-0472">Membrane</keyword>
<proteinExistence type="inferred from homology"/>
<evidence type="ECO:0000256" key="3">
    <source>
        <dbReference type="ARBA" id="ARBA00022692"/>
    </source>
</evidence>
<evidence type="ECO:0000256" key="5">
    <source>
        <dbReference type="ARBA" id="ARBA00023136"/>
    </source>
</evidence>
<name>A0A5B8M242_9MICO</name>
<sequence length="398" mass="42726">MTTATDTHPANAVARTGGELARRGGSGALAKPAAVYDTVTEGLTGWQFLRTGRWLAYFAIALAFALVCAGLATWQFDRGRGASADNHLYATNFALPTEPLTTALATTSSYEPQQVWRRVSMTGTWDADQQFYVRNSVRSGNSGFDVVTALKLSTGGTFLVNRGWVAASSTNSMVPARRPAPPHGTIDVVARLQPSQAKRGEGGVQNGFIESVDLDELAPVIGGTVYSAAYGVIVTPASPGQGLGRIQATPPSEGVGYHYSYMIQWIAFIFIGFFLLWRAALREFRRINVEDPEEQQRAAQRARKAAAKPFTDEELEDEALDGFIPLTRWAAGTAQPLESTPVRPALTGTPIPFETSDENADDDDDDAPAPDEIYVLEQGTGDQDAPAADARAPRDGTP</sequence>
<organism evidence="8 9">
    <name type="scientific">Humibacter ginsenosidimutans</name>
    <dbReference type="NCBI Taxonomy" id="2599293"/>
    <lineage>
        <taxon>Bacteria</taxon>
        <taxon>Bacillati</taxon>
        <taxon>Actinomycetota</taxon>
        <taxon>Actinomycetes</taxon>
        <taxon>Micrococcales</taxon>
        <taxon>Microbacteriaceae</taxon>
        <taxon>Humibacter</taxon>
    </lineage>
</organism>
<comment type="subcellular location">
    <subcellularLocation>
        <location evidence="6">Cell membrane</location>
        <topology evidence="6">Multi-pass membrane protein</topology>
    </subcellularLocation>
    <subcellularLocation>
        <location evidence="1">Membrane</location>
    </subcellularLocation>
</comment>
<keyword evidence="4 6" id="KW-1133">Transmembrane helix</keyword>
<protein>
    <recommendedName>
        <fullName evidence="6">SURF1-like protein</fullName>
    </recommendedName>
</protein>
<accession>A0A5B8M242</accession>
<dbReference type="OrthoDB" id="9807214at2"/>
<reference evidence="8 9" key="1">
    <citation type="submission" date="2019-07" db="EMBL/GenBank/DDBJ databases">
        <title>Full genome sequence of Humibacter sp. WJ7-1.</title>
        <authorList>
            <person name="Im W.-T."/>
        </authorList>
    </citation>
    <scope>NUCLEOTIDE SEQUENCE [LARGE SCALE GENOMIC DNA]</scope>
    <source>
        <strain evidence="8 9">WJ7-1</strain>
    </source>
</reference>
<keyword evidence="3 6" id="KW-0812">Transmembrane</keyword>
<dbReference type="Pfam" id="PF02104">
    <property type="entry name" value="SURF1"/>
    <property type="match status" value="1"/>
</dbReference>
<dbReference type="CDD" id="cd06662">
    <property type="entry name" value="SURF1"/>
    <property type="match status" value="1"/>
</dbReference>
<gene>
    <name evidence="8" type="ORF">FPZ11_02140</name>
</gene>
<evidence type="ECO:0000256" key="7">
    <source>
        <dbReference type="SAM" id="MobiDB-lite"/>
    </source>
</evidence>
<feature type="transmembrane region" description="Helical" evidence="6">
    <location>
        <begin position="258"/>
        <end position="277"/>
    </location>
</feature>
<dbReference type="AlphaFoldDB" id="A0A5B8M242"/>
<dbReference type="PANTHER" id="PTHR23427">
    <property type="entry name" value="SURFEIT LOCUS PROTEIN"/>
    <property type="match status" value="1"/>
</dbReference>
<dbReference type="KEGG" id="huw:FPZ11_02140"/>
<dbReference type="PANTHER" id="PTHR23427:SF2">
    <property type="entry name" value="SURFEIT LOCUS PROTEIN 1"/>
    <property type="match status" value="1"/>
</dbReference>
<dbReference type="InterPro" id="IPR002994">
    <property type="entry name" value="Surf1/Shy1"/>
</dbReference>
<evidence type="ECO:0000313" key="9">
    <source>
        <dbReference type="Proteomes" id="UP000320216"/>
    </source>
</evidence>
<dbReference type="PROSITE" id="PS50895">
    <property type="entry name" value="SURF1"/>
    <property type="match status" value="1"/>
</dbReference>
<dbReference type="InterPro" id="IPR045214">
    <property type="entry name" value="Surf1/Surf4"/>
</dbReference>
<dbReference type="Proteomes" id="UP000320216">
    <property type="component" value="Chromosome"/>
</dbReference>
<evidence type="ECO:0000256" key="4">
    <source>
        <dbReference type="ARBA" id="ARBA00022989"/>
    </source>
</evidence>
<evidence type="ECO:0000256" key="6">
    <source>
        <dbReference type="RuleBase" id="RU363076"/>
    </source>
</evidence>
<evidence type="ECO:0000256" key="1">
    <source>
        <dbReference type="ARBA" id="ARBA00004370"/>
    </source>
</evidence>
<dbReference type="EMBL" id="CP042305">
    <property type="protein sequence ID" value="QDZ13750.1"/>
    <property type="molecule type" value="Genomic_DNA"/>
</dbReference>
<feature type="compositionally biased region" description="Acidic residues" evidence="7">
    <location>
        <begin position="355"/>
        <end position="369"/>
    </location>
</feature>
<evidence type="ECO:0000256" key="2">
    <source>
        <dbReference type="ARBA" id="ARBA00007165"/>
    </source>
</evidence>
<keyword evidence="6" id="KW-1003">Cell membrane</keyword>
<keyword evidence="9" id="KW-1185">Reference proteome</keyword>
<feature type="region of interest" description="Disordered" evidence="7">
    <location>
        <begin position="291"/>
        <end position="314"/>
    </location>
</feature>
<dbReference type="GO" id="GO:0005886">
    <property type="term" value="C:plasma membrane"/>
    <property type="evidence" value="ECO:0007669"/>
    <property type="project" value="UniProtKB-SubCell"/>
</dbReference>